<dbReference type="FunFam" id="3.30.565.10:FF:000016">
    <property type="entry name" value="Chemotaxis protein CheA, putative"/>
    <property type="match status" value="1"/>
</dbReference>
<comment type="catalytic activity">
    <reaction evidence="1">
        <text>ATP + protein L-histidine = ADP + protein N-phospho-L-histidine.</text>
        <dbReference type="EC" id="2.7.13.3"/>
    </reaction>
</comment>
<dbReference type="GO" id="GO:0006935">
    <property type="term" value="P:chemotaxis"/>
    <property type="evidence" value="ECO:0007669"/>
    <property type="project" value="InterPro"/>
</dbReference>
<evidence type="ECO:0000256" key="6">
    <source>
        <dbReference type="PROSITE-ProRule" id="PRU00110"/>
    </source>
</evidence>
<dbReference type="InterPro" id="IPR036890">
    <property type="entry name" value="HATPase_C_sf"/>
</dbReference>
<dbReference type="CDD" id="cd00088">
    <property type="entry name" value="HPT"/>
    <property type="match status" value="1"/>
</dbReference>
<dbReference type="SUPFAM" id="SSF50341">
    <property type="entry name" value="CheW-like"/>
    <property type="match status" value="1"/>
</dbReference>
<dbReference type="Gene3D" id="1.20.120.160">
    <property type="entry name" value="HPT domain"/>
    <property type="match status" value="1"/>
</dbReference>
<feature type="region of interest" description="Disordered" evidence="7">
    <location>
        <begin position="135"/>
        <end position="186"/>
    </location>
</feature>
<dbReference type="PANTHER" id="PTHR43395">
    <property type="entry name" value="SENSOR HISTIDINE KINASE CHEA"/>
    <property type="match status" value="1"/>
</dbReference>
<dbReference type="InterPro" id="IPR004105">
    <property type="entry name" value="CheA-like_dim"/>
</dbReference>
<dbReference type="Pfam" id="PF01584">
    <property type="entry name" value="CheW"/>
    <property type="match status" value="1"/>
</dbReference>
<evidence type="ECO:0000256" key="5">
    <source>
        <dbReference type="ARBA" id="ARBA00022777"/>
    </source>
</evidence>
<dbReference type="Gene3D" id="2.30.30.40">
    <property type="entry name" value="SH3 Domains"/>
    <property type="match status" value="1"/>
</dbReference>
<dbReference type="InterPro" id="IPR036061">
    <property type="entry name" value="CheW-like_dom_sf"/>
</dbReference>
<keyword evidence="4" id="KW-0808">Transferase</keyword>
<dbReference type="PROSITE" id="PS50109">
    <property type="entry name" value="HIS_KIN"/>
    <property type="match status" value="1"/>
</dbReference>
<name>A0AA96G9B7_9BACT</name>
<dbReference type="InterPro" id="IPR036097">
    <property type="entry name" value="HisK_dim/P_sf"/>
</dbReference>
<dbReference type="SUPFAM" id="SSF47226">
    <property type="entry name" value="Histidine-containing phosphotransfer domain, HPT domain"/>
    <property type="match status" value="1"/>
</dbReference>
<dbReference type="InterPro" id="IPR036641">
    <property type="entry name" value="HPT_dom_sf"/>
</dbReference>
<keyword evidence="5" id="KW-0418">Kinase</keyword>
<dbReference type="InterPro" id="IPR003594">
    <property type="entry name" value="HATPase_dom"/>
</dbReference>
<dbReference type="CDD" id="cd16916">
    <property type="entry name" value="HATPase_CheA-like"/>
    <property type="match status" value="1"/>
</dbReference>
<sequence length="634" mass="69253">MNDEMKEILNDFLAESSEMLEALDQHFVKLETEPSNTELLNEIFRCMHSMKGSAGFLGFTHLVEVAHQAESLLNKLRQGEMKVSPFIIDIILEAVDAVKMLQSDIRETGGDSHVETQGIVNKLALTMDSADDLMLSVSPPKKAGMDTTSYPPSPPPAEMMPYSLAEPPDTSSLSSPYEAPPLEGPAEIEGVSEPVAASEGPVGLSDVLHKMKEATTRTVQAASAPGSKLSGGKEEDQTVRVETKRLDHVMNLVGELVLNRNRLMKLGNGLEEQDENNPALRELNMTLAQLNLVTSDLQLAVMKTRMVPIRKVFSRFPRLVRDLAGKLGKQVRLELVGEDTEVDKSVADELSDPLVHLVRNSMDHGLETAADRKQHGKSPEGYVRLSAQQEGNSIVIRVEDNGRGLQVERIAEKALEKGLVAQSELDSMSPREIMNLIFLPGFSTADQVSDVSGRGVGMDVVRTNISRMNGSLELDSDPGQGSRVTIKLPLTVAIIQALMVEVECATFAIPLASVVEAVKVTKDEIKSINRQAVLNLRERILPLLDLGETFHIPRDRTDNECYVVVVKIGEQQFGVVVNRLRAQEEVVIKSLGEFLANVKCVAGATITGDGKVVLILDMADLVKEVQAATYTGMR</sequence>
<dbReference type="PROSITE" id="PS50894">
    <property type="entry name" value="HPT"/>
    <property type="match status" value="1"/>
</dbReference>
<evidence type="ECO:0000313" key="12">
    <source>
        <dbReference type="Proteomes" id="UP001302719"/>
    </source>
</evidence>
<dbReference type="InterPro" id="IPR002545">
    <property type="entry name" value="CheW-lke_dom"/>
</dbReference>
<dbReference type="EC" id="2.7.13.3" evidence="2"/>
<dbReference type="InterPro" id="IPR051315">
    <property type="entry name" value="Bact_Chemotaxis_CheA"/>
</dbReference>
<dbReference type="InterPro" id="IPR008207">
    <property type="entry name" value="Sig_transdc_His_kin_Hpt_dom"/>
</dbReference>
<evidence type="ECO:0000256" key="7">
    <source>
        <dbReference type="SAM" id="MobiDB-lite"/>
    </source>
</evidence>
<keyword evidence="3 6" id="KW-0597">Phosphoprotein</keyword>
<evidence type="ECO:0000256" key="4">
    <source>
        <dbReference type="ARBA" id="ARBA00022679"/>
    </source>
</evidence>
<dbReference type="Pfam" id="PF02518">
    <property type="entry name" value="HATPase_c"/>
    <property type="match status" value="1"/>
</dbReference>
<gene>
    <name evidence="11" type="ORF">PP769_12510</name>
</gene>
<dbReference type="Pfam" id="PF02895">
    <property type="entry name" value="H-kinase_dim"/>
    <property type="match status" value="1"/>
</dbReference>
<accession>A0AA96G9B7</accession>
<evidence type="ECO:0000256" key="3">
    <source>
        <dbReference type="ARBA" id="ARBA00022553"/>
    </source>
</evidence>
<dbReference type="Proteomes" id="UP001302719">
    <property type="component" value="Chromosome"/>
</dbReference>
<evidence type="ECO:0000256" key="1">
    <source>
        <dbReference type="ARBA" id="ARBA00000085"/>
    </source>
</evidence>
<keyword evidence="12" id="KW-1185">Reference proteome</keyword>
<reference evidence="11 12" key="1">
    <citation type="submission" date="2023-01" db="EMBL/GenBank/DDBJ databases">
        <title>Cultivation and genomic characterization of new, ubiquitous marine nitrite-oxidizing bacteria from the Nitrospirales.</title>
        <authorList>
            <person name="Mueller A.J."/>
            <person name="Daebeler A."/>
            <person name="Herbold C.W."/>
            <person name="Kirkegaard R.H."/>
            <person name="Daims H."/>
        </authorList>
    </citation>
    <scope>NUCLEOTIDE SEQUENCE [LARGE SCALE GENOMIC DNA]</scope>
    <source>
        <strain evidence="11 12">VA</strain>
    </source>
</reference>
<proteinExistence type="predicted"/>
<evidence type="ECO:0000256" key="2">
    <source>
        <dbReference type="ARBA" id="ARBA00012438"/>
    </source>
</evidence>
<evidence type="ECO:0000313" key="11">
    <source>
        <dbReference type="EMBL" id="WNM56797.1"/>
    </source>
</evidence>
<dbReference type="KEGG" id="nall:PP769_12510"/>
<dbReference type="RefSeq" id="WP_312640583.1">
    <property type="nucleotide sequence ID" value="NZ_CP116967.1"/>
</dbReference>
<dbReference type="SMART" id="SM00387">
    <property type="entry name" value="HATPase_c"/>
    <property type="match status" value="1"/>
</dbReference>
<dbReference type="InterPro" id="IPR005467">
    <property type="entry name" value="His_kinase_dom"/>
</dbReference>
<evidence type="ECO:0000259" key="9">
    <source>
        <dbReference type="PROSITE" id="PS50851"/>
    </source>
</evidence>
<dbReference type="PROSITE" id="PS50851">
    <property type="entry name" value="CHEW"/>
    <property type="match status" value="1"/>
</dbReference>
<dbReference type="PANTHER" id="PTHR43395:SF1">
    <property type="entry name" value="CHEMOTAXIS PROTEIN CHEA"/>
    <property type="match status" value="1"/>
</dbReference>
<dbReference type="AlphaFoldDB" id="A0AA96G9B7"/>
<dbReference type="SMART" id="SM01231">
    <property type="entry name" value="H-kinase_dim"/>
    <property type="match status" value="1"/>
</dbReference>
<dbReference type="EMBL" id="CP116967">
    <property type="protein sequence ID" value="WNM56797.1"/>
    <property type="molecule type" value="Genomic_DNA"/>
</dbReference>
<dbReference type="CDD" id="cd00731">
    <property type="entry name" value="CheA_reg"/>
    <property type="match status" value="1"/>
</dbReference>
<feature type="domain" description="HPt" evidence="10">
    <location>
        <begin position="1"/>
        <end position="108"/>
    </location>
</feature>
<feature type="domain" description="Histidine kinase" evidence="8">
    <location>
        <begin position="245"/>
        <end position="492"/>
    </location>
</feature>
<evidence type="ECO:0000259" key="8">
    <source>
        <dbReference type="PROSITE" id="PS50109"/>
    </source>
</evidence>
<organism evidence="11 12">
    <name type="scientific">Candidatus Nitrospira allomarina</name>
    <dbReference type="NCBI Taxonomy" id="3020900"/>
    <lineage>
        <taxon>Bacteria</taxon>
        <taxon>Pseudomonadati</taxon>
        <taxon>Nitrospirota</taxon>
        <taxon>Nitrospiria</taxon>
        <taxon>Nitrospirales</taxon>
        <taxon>Nitrospiraceae</taxon>
        <taxon>Nitrospira</taxon>
    </lineage>
</organism>
<dbReference type="SMART" id="SM00073">
    <property type="entry name" value="HPT"/>
    <property type="match status" value="1"/>
</dbReference>
<dbReference type="Gene3D" id="3.30.565.10">
    <property type="entry name" value="Histidine kinase-like ATPase, C-terminal domain"/>
    <property type="match status" value="1"/>
</dbReference>
<evidence type="ECO:0000259" key="10">
    <source>
        <dbReference type="PROSITE" id="PS50894"/>
    </source>
</evidence>
<dbReference type="GO" id="GO:0000155">
    <property type="term" value="F:phosphorelay sensor kinase activity"/>
    <property type="evidence" value="ECO:0007669"/>
    <property type="project" value="InterPro"/>
</dbReference>
<feature type="region of interest" description="Disordered" evidence="7">
    <location>
        <begin position="218"/>
        <end position="238"/>
    </location>
</feature>
<dbReference type="SUPFAM" id="SSF55874">
    <property type="entry name" value="ATPase domain of HSP90 chaperone/DNA topoisomerase II/histidine kinase"/>
    <property type="match status" value="1"/>
</dbReference>
<feature type="domain" description="CheW-like" evidence="9">
    <location>
        <begin position="494"/>
        <end position="627"/>
    </location>
</feature>
<dbReference type="Pfam" id="PF01627">
    <property type="entry name" value="Hpt"/>
    <property type="match status" value="1"/>
</dbReference>
<dbReference type="SMART" id="SM00260">
    <property type="entry name" value="CheW"/>
    <property type="match status" value="1"/>
</dbReference>
<dbReference type="GO" id="GO:0005737">
    <property type="term" value="C:cytoplasm"/>
    <property type="evidence" value="ECO:0007669"/>
    <property type="project" value="InterPro"/>
</dbReference>
<protein>
    <recommendedName>
        <fullName evidence="2">histidine kinase</fullName>
        <ecNumber evidence="2">2.7.13.3</ecNumber>
    </recommendedName>
</protein>
<feature type="modified residue" description="Phosphohistidine" evidence="6">
    <location>
        <position position="48"/>
    </location>
</feature>
<dbReference type="Gene3D" id="1.10.287.560">
    <property type="entry name" value="Histidine kinase CheA-like, homodimeric domain"/>
    <property type="match status" value="1"/>
</dbReference>
<dbReference type="InterPro" id="IPR037006">
    <property type="entry name" value="CheA-like_homodim_sf"/>
</dbReference>
<dbReference type="InterPro" id="IPR004358">
    <property type="entry name" value="Sig_transdc_His_kin-like_C"/>
</dbReference>
<dbReference type="SUPFAM" id="SSF47384">
    <property type="entry name" value="Homodimeric domain of signal transducing histidine kinase"/>
    <property type="match status" value="1"/>
</dbReference>
<dbReference type="PRINTS" id="PR00344">
    <property type="entry name" value="BCTRLSENSOR"/>
</dbReference>